<evidence type="ECO:0000256" key="4">
    <source>
        <dbReference type="ARBA" id="ARBA00023014"/>
    </source>
</evidence>
<dbReference type="NCBIfam" id="TIGR03978">
    <property type="entry name" value="rSAM_paired_1"/>
    <property type="match status" value="1"/>
</dbReference>
<feature type="domain" description="Radical SAM core" evidence="5">
    <location>
        <begin position="81"/>
        <end position="314"/>
    </location>
</feature>
<dbReference type="PANTHER" id="PTHR43273">
    <property type="entry name" value="ANAEROBIC SULFATASE-MATURATING ENZYME HOMOLOG ASLB-RELATED"/>
    <property type="match status" value="1"/>
</dbReference>
<dbReference type="EMBL" id="CP006763">
    <property type="protein sequence ID" value="AGY77740.1"/>
    <property type="molecule type" value="Genomic_DNA"/>
</dbReference>
<dbReference type="SFLD" id="SFLDG01067">
    <property type="entry name" value="SPASM/twitch_domain_containing"/>
    <property type="match status" value="1"/>
</dbReference>
<proteinExistence type="predicted"/>
<name>A0ABM5NYU5_9CLOT</name>
<dbReference type="RefSeq" id="WP_023163212.1">
    <property type="nucleotide sequence ID" value="NC_022592.1"/>
</dbReference>
<dbReference type="Pfam" id="PF04055">
    <property type="entry name" value="Radical_SAM"/>
    <property type="match status" value="1"/>
</dbReference>
<gene>
    <name evidence="6" type="primary">hxsB</name>
    <name evidence="6" type="ORF">CAETHG_3537</name>
</gene>
<dbReference type="SUPFAM" id="SSF102114">
    <property type="entry name" value="Radical SAM enzymes"/>
    <property type="match status" value="1"/>
</dbReference>
<evidence type="ECO:0000313" key="7">
    <source>
        <dbReference type="Proteomes" id="UP000017590"/>
    </source>
</evidence>
<keyword evidence="2" id="KW-0479">Metal-binding</keyword>
<dbReference type="Gene3D" id="3.20.20.70">
    <property type="entry name" value="Aldolase class I"/>
    <property type="match status" value="1"/>
</dbReference>
<protein>
    <submittedName>
        <fullName evidence="6">His-Xaa-Ser system radical SAM maturase HxsB</fullName>
    </submittedName>
</protein>
<sequence length="470" mass="54552">MISKLNYFNFKKFKDKYLITNDLGNYLFLSQQEFEKLCGQTYIEDKNLCDKLLKKYFVVDGNREIVINEAANELRNHKNYLFEGTQLHIFVLTTNCNQSCIYCQASASTLKNSNKIMSREVAQKAVDIALQSFSKSLSFEFQGGEPLMNFEVLKYIVEYAKERNKTIKKEISFNLVSNLILADDEIIEFLISNDINIATSLDGDEYVHDKNRPYRKGSSFKIIKEKINKINNLYKEKNKKCRVQAIQTTTRFSLENWKEIIDTYVDLSMKNIFIRPLTPLGNSKEHWNKVGYTPEEFLDFYRKCCNYVKDLNNKGINIKEGHYSIFISKILKNDYINYMELRSPCGGTIGQMAYNYDGNIYTCDEGRMLAERGNESFKIGNVYKNDFNSLVNSKVCSTLCTASCIETLPACSDCVYNPYCGVCPVYNYDKTGSLFDQMPGNYKCKIYKGILDLIFEDIFYYDFCNKKPML</sequence>
<dbReference type="CDD" id="cd01335">
    <property type="entry name" value="Radical_SAM"/>
    <property type="match status" value="1"/>
</dbReference>
<dbReference type="InterPro" id="IPR023867">
    <property type="entry name" value="Sulphatase_maturase_rSAM"/>
</dbReference>
<dbReference type="PANTHER" id="PTHR43273:SF8">
    <property type="entry name" value="RADICAL SAM DOMAIN PROTEIN"/>
    <property type="match status" value="1"/>
</dbReference>
<organism evidence="6 7">
    <name type="scientific">Clostridium autoethanogenum DSM 10061</name>
    <dbReference type="NCBI Taxonomy" id="1341692"/>
    <lineage>
        <taxon>Bacteria</taxon>
        <taxon>Bacillati</taxon>
        <taxon>Bacillota</taxon>
        <taxon>Clostridia</taxon>
        <taxon>Eubacteriales</taxon>
        <taxon>Clostridiaceae</taxon>
        <taxon>Clostridium</taxon>
    </lineage>
</organism>
<dbReference type="PROSITE" id="PS51918">
    <property type="entry name" value="RADICAL_SAM"/>
    <property type="match status" value="1"/>
</dbReference>
<evidence type="ECO:0000259" key="5">
    <source>
        <dbReference type="PROSITE" id="PS51918"/>
    </source>
</evidence>
<dbReference type="SFLD" id="SFLDS00029">
    <property type="entry name" value="Radical_SAM"/>
    <property type="match status" value="1"/>
</dbReference>
<evidence type="ECO:0000256" key="3">
    <source>
        <dbReference type="ARBA" id="ARBA00023004"/>
    </source>
</evidence>
<dbReference type="Proteomes" id="UP000017590">
    <property type="component" value="Chromosome"/>
</dbReference>
<dbReference type="InterPro" id="IPR058240">
    <property type="entry name" value="rSAM_sf"/>
</dbReference>
<evidence type="ECO:0000313" key="6">
    <source>
        <dbReference type="EMBL" id="AGY77740.1"/>
    </source>
</evidence>
<dbReference type="InterPro" id="IPR024023">
    <property type="entry name" value="rSAM_paired_HxsB"/>
</dbReference>
<keyword evidence="1" id="KW-0949">S-adenosyl-L-methionine</keyword>
<evidence type="ECO:0000256" key="2">
    <source>
        <dbReference type="ARBA" id="ARBA00022723"/>
    </source>
</evidence>
<dbReference type="SFLD" id="SFLDG01386">
    <property type="entry name" value="main_SPASM_domain-containing"/>
    <property type="match status" value="1"/>
</dbReference>
<dbReference type="InterPro" id="IPR007197">
    <property type="entry name" value="rSAM"/>
</dbReference>
<dbReference type="InterPro" id="IPR013785">
    <property type="entry name" value="Aldolase_TIM"/>
</dbReference>
<evidence type="ECO:0000256" key="1">
    <source>
        <dbReference type="ARBA" id="ARBA00022691"/>
    </source>
</evidence>
<keyword evidence="7" id="KW-1185">Reference proteome</keyword>
<keyword evidence="3" id="KW-0408">Iron</keyword>
<keyword evidence="4" id="KW-0411">Iron-sulfur</keyword>
<accession>A0ABM5NYU5</accession>
<reference evidence="7" key="1">
    <citation type="journal article" date="2014" name="Biotechnol. Biofuels">
        <title>Comparison of single-molecule sequencing and hybrid approaches for finishing the genome of Clostridium autoethanogenum and analysis of CRISPR systems in industrial relevant Clostridia.</title>
        <authorList>
            <person name="Brown S.D."/>
            <person name="Nagaraju S."/>
            <person name="Utturkar S."/>
            <person name="De Tissera S."/>
            <person name="Segovia S."/>
            <person name="Mitchell W."/>
            <person name="Land M.L."/>
            <person name="Dassanayake A."/>
            <person name="Kopke M."/>
        </authorList>
    </citation>
    <scope>NUCLEOTIDE SEQUENCE [LARGE SCALE GENOMIC DNA]</scope>
    <source>
        <strain evidence="7">DSM 10061</strain>
    </source>
</reference>
<dbReference type="SFLD" id="SFLDG01384">
    <property type="entry name" value="thioether_bond_formation_requi"/>
    <property type="match status" value="1"/>
</dbReference>